<evidence type="ECO:0000256" key="9">
    <source>
        <dbReference type="ARBA" id="ARBA00023180"/>
    </source>
</evidence>
<comment type="cofactor">
    <cofactor evidence="14 17">
        <name>Mn(2+)</name>
        <dbReference type="ChEBI" id="CHEBI:29035"/>
    </cofactor>
</comment>
<keyword evidence="4" id="KW-0812">Transmembrane</keyword>
<dbReference type="SUPFAM" id="SSF53448">
    <property type="entry name" value="Nucleotide-diphospho-sugar transferases"/>
    <property type="match status" value="1"/>
</dbReference>
<dbReference type="GO" id="GO:0005975">
    <property type="term" value="P:carbohydrate metabolic process"/>
    <property type="evidence" value="ECO:0007669"/>
    <property type="project" value="TreeGrafter"/>
</dbReference>
<dbReference type="PANTHER" id="PTHR10896:SF8">
    <property type="entry name" value="GALACTOSYLGALACTOSYLXYLOSYLPROTEIN 3-BETA-GLUCURONOSYLTRANSFERASE 2"/>
    <property type="match status" value="1"/>
</dbReference>
<dbReference type="Proteomes" id="UP000515152">
    <property type="component" value="Chromosome 24"/>
</dbReference>
<feature type="site" description="Interaction with galactose moiety of substrate glycoprotein" evidence="15">
    <location>
        <position position="171"/>
    </location>
</feature>
<accession>A0A6P8F0M9</accession>
<evidence type="ECO:0000256" key="12">
    <source>
        <dbReference type="ARBA" id="ARBA00065147"/>
    </source>
</evidence>
<keyword evidence="10 14" id="KW-0464">Manganese</keyword>
<keyword evidence="17" id="KW-0333">Golgi apparatus</keyword>
<feature type="binding site" evidence="14">
    <location>
        <position position="140"/>
    </location>
    <ligand>
        <name>Mn(2+)</name>
        <dbReference type="ChEBI" id="CHEBI:29035"/>
    </ligand>
</feature>
<comment type="subunit">
    <text evidence="12">Homodimer; disulfide-linked. Interacts with PXYLP1; the interaction increases the 2-phosphoxylose phosphatase activity of PXYLP1 during completion of linkage region formation in a B3GAT3-mediated manner.</text>
</comment>
<dbReference type="GO" id="GO:0046872">
    <property type="term" value="F:metal ion binding"/>
    <property type="evidence" value="ECO:0007669"/>
    <property type="project" value="UniProtKB-KW"/>
</dbReference>
<dbReference type="Gene3D" id="3.90.550.10">
    <property type="entry name" value="Spore Coat Polysaccharide Biosynthesis Protein SpsA, Chain A"/>
    <property type="match status" value="1"/>
</dbReference>
<dbReference type="InterPro" id="IPR005027">
    <property type="entry name" value="Glyco_trans_43"/>
</dbReference>
<evidence type="ECO:0000256" key="11">
    <source>
        <dbReference type="ARBA" id="ARBA00047979"/>
    </source>
</evidence>
<evidence type="ECO:0000256" key="3">
    <source>
        <dbReference type="ARBA" id="ARBA00022679"/>
    </source>
</evidence>
<dbReference type="GO" id="GO:0006024">
    <property type="term" value="P:glycosaminoglycan biosynthetic process"/>
    <property type="evidence" value="ECO:0007669"/>
    <property type="project" value="UniProtKB-ARBA"/>
</dbReference>
<evidence type="ECO:0000313" key="18">
    <source>
        <dbReference type="Proteomes" id="UP000515152"/>
    </source>
</evidence>
<comment type="pathway">
    <text evidence="17">Protein modification; protein glycosylation.</text>
</comment>
<comment type="subcellular location">
    <subcellularLocation>
        <location evidence="17">Golgi apparatus membrane</location>
        <topology evidence="17">Single-pass type II membrane protein</topology>
    </subcellularLocation>
    <subcellularLocation>
        <location evidence="1">Membrane</location>
        <topology evidence="1">Single-pass type II membrane protein</topology>
    </subcellularLocation>
</comment>
<dbReference type="GO" id="GO:0015018">
    <property type="term" value="F:galactosylgalactosylxylosylprotein 3-beta-glucuronosyltransferase activity"/>
    <property type="evidence" value="ECO:0007669"/>
    <property type="project" value="UniProtKB-UniRule"/>
</dbReference>
<evidence type="ECO:0000256" key="16">
    <source>
        <dbReference type="PIRSR" id="PIRSR605027-6"/>
    </source>
</evidence>
<evidence type="ECO:0000256" key="15">
    <source>
        <dbReference type="PIRSR" id="PIRSR605027-4"/>
    </source>
</evidence>
<evidence type="ECO:0000256" key="8">
    <source>
        <dbReference type="ARBA" id="ARBA00023136"/>
    </source>
</evidence>
<protein>
    <recommendedName>
        <fullName evidence="17">Galactosylgalactosylxylosylprotein 3-beta-glucuronosyltransferase</fullName>
        <ecNumber evidence="17">2.4.1.135</ecNumber>
    </recommendedName>
</protein>
<evidence type="ECO:0000256" key="13">
    <source>
        <dbReference type="PIRSR" id="PIRSR605027-1"/>
    </source>
</evidence>
<keyword evidence="8" id="KW-0472">Membrane</keyword>
<evidence type="ECO:0000256" key="17">
    <source>
        <dbReference type="RuleBase" id="RU363127"/>
    </source>
</evidence>
<dbReference type="PANTHER" id="PTHR10896">
    <property type="entry name" value="GALACTOSYLGALACTOSYLXYLOSYLPROTEIN 3-BETA-GLUCURONOSYLTRANSFERASE BETA-1,3-GLUCURONYLTRANSFERASE"/>
    <property type="match status" value="1"/>
</dbReference>
<keyword evidence="3 17" id="KW-0808">Transferase</keyword>
<evidence type="ECO:0000256" key="2">
    <source>
        <dbReference type="ARBA" id="ARBA00007706"/>
    </source>
</evidence>
<dbReference type="EC" id="2.4.1.135" evidence="17"/>
<dbReference type="CDD" id="cd00218">
    <property type="entry name" value="GlcAT-I"/>
    <property type="match status" value="1"/>
</dbReference>
<keyword evidence="7" id="KW-1133">Transmembrane helix</keyword>
<dbReference type="FunFam" id="3.90.550.10:FF:000044">
    <property type="entry name" value="Galactosylgalactosylxylosylprotein 3-beta-glucuronosyltransferase"/>
    <property type="match status" value="1"/>
</dbReference>
<gene>
    <name evidence="19" type="primary">LOC116218975</name>
</gene>
<comment type="catalytic activity">
    <reaction evidence="11 17">
        <text>3-O-(beta-D-galactosyl-(1-&gt;3)-beta-D-galactosyl-(1-&gt;4)-beta-D-xylosyl)-L-seryl-[protein] + UDP-alpha-D-glucuronate = 3-O-(beta-D-GlcA-(1-&gt;3)-beta-D-Gal-(1-&gt;3)-beta-D-Gal-(1-&gt;4)-beta-D-Xyl)-L-seryl-[protein] + UDP + H(+)</text>
        <dbReference type="Rhea" id="RHEA:24168"/>
        <dbReference type="Rhea" id="RHEA-COMP:12571"/>
        <dbReference type="Rhea" id="RHEA-COMP:12573"/>
        <dbReference type="ChEBI" id="CHEBI:15378"/>
        <dbReference type="ChEBI" id="CHEBI:58052"/>
        <dbReference type="ChEBI" id="CHEBI:58223"/>
        <dbReference type="ChEBI" id="CHEBI:132090"/>
        <dbReference type="ChEBI" id="CHEBI:132093"/>
        <dbReference type="EC" id="2.4.1.135"/>
    </reaction>
</comment>
<evidence type="ECO:0000256" key="6">
    <source>
        <dbReference type="ARBA" id="ARBA00022968"/>
    </source>
</evidence>
<evidence type="ECO:0000313" key="19">
    <source>
        <dbReference type="RefSeq" id="XP_031417600.1"/>
    </source>
</evidence>
<dbReference type="OrthoDB" id="675023at2759"/>
<dbReference type="Pfam" id="PF03360">
    <property type="entry name" value="Glyco_transf_43"/>
    <property type="match status" value="1"/>
</dbReference>
<dbReference type="GO" id="GO:0050650">
    <property type="term" value="P:chondroitin sulfate proteoglycan biosynthetic process"/>
    <property type="evidence" value="ECO:0007669"/>
    <property type="project" value="TreeGrafter"/>
</dbReference>
<dbReference type="AlphaFoldDB" id="A0A6P8F0M9"/>
<feature type="active site" description="Proton donor/acceptor" evidence="13">
    <location>
        <position position="225"/>
    </location>
</feature>
<organism evidence="18 19">
    <name type="scientific">Clupea harengus</name>
    <name type="common">Atlantic herring</name>
    <dbReference type="NCBI Taxonomy" id="7950"/>
    <lineage>
        <taxon>Eukaryota</taxon>
        <taxon>Metazoa</taxon>
        <taxon>Chordata</taxon>
        <taxon>Craniata</taxon>
        <taxon>Vertebrata</taxon>
        <taxon>Euteleostomi</taxon>
        <taxon>Actinopterygii</taxon>
        <taxon>Neopterygii</taxon>
        <taxon>Teleostei</taxon>
        <taxon>Clupei</taxon>
        <taxon>Clupeiformes</taxon>
        <taxon>Clupeoidei</taxon>
        <taxon>Clupeidae</taxon>
        <taxon>Clupea</taxon>
    </lineage>
</organism>
<keyword evidence="6 17" id="KW-0735">Signal-anchor</keyword>
<feature type="glycosylation site" description="N-linked (GlcNAc...) asparagine" evidence="16">
    <location>
        <position position="244"/>
    </location>
</feature>
<evidence type="ECO:0000256" key="1">
    <source>
        <dbReference type="ARBA" id="ARBA00004606"/>
    </source>
</evidence>
<evidence type="ECO:0000256" key="5">
    <source>
        <dbReference type="ARBA" id="ARBA00022723"/>
    </source>
</evidence>
<evidence type="ECO:0000256" key="4">
    <source>
        <dbReference type="ARBA" id="ARBA00022692"/>
    </source>
</evidence>
<dbReference type="KEGG" id="char:116218975"/>
<sequence>MTKYSTRVPACILLAGGVMVWVMLHLSSMETPDFPFIYVITPTHKRPTQKADLTRMGNTLRQVPNLHWIVVEDAGVRSPLVAKLLLNSGIPHTHLNILKPDYCKSGCVARGSEQRNLGLDWLRQHRGPLDSGVVYFGDDDNTYDLELFEEMRSTKWVSVWPVGLIAGRWYERPVVHNGKVVGWFTGFPGRRFGTDMAGFAVNLNLILANPNARFVLQGAKSGMQENNFLNKLTKLEDLEPKANNCTKVLVWHTRTEKAPLNKHVKDNVDIEV</sequence>
<dbReference type="RefSeq" id="XP_031417600.1">
    <property type="nucleotide sequence ID" value="XM_031561740.1"/>
</dbReference>
<keyword evidence="18" id="KW-1185">Reference proteome</keyword>
<evidence type="ECO:0000256" key="14">
    <source>
        <dbReference type="PIRSR" id="PIRSR605027-3"/>
    </source>
</evidence>
<dbReference type="UniPathway" id="UPA00378"/>
<reference evidence="19" key="1">
    <citation type="submission" date="2025-08" db="UniProtKB">
        <authorList>
            <consortium name="RefSeq"/>
        </authorList>
    </citation>
    <scope>IDENTIFICATION</scope>
</reference>
<dbReference type="InterPro" id="IPR029044">
    <property type="entry name" value="Nucleotide-diphossugar_trans"/>
</dbReference>
<name>A0A6P8F0M9_CLUHA</name>
<keyword evidence="5 14" id="KW-0479">Metal-binding</keyword>
<evidence type="ECO:0000256" key="7">
    <source>
        <dbReference type="ARBA" id="ARBA00022989"/>
    </source>
</evidence>
<proteinExistence type="inferred from homology"/>
<keyword evidence="9 16" id="KW-0325">Glycoprotein</keyword>
<dbReference type="GO" id="GO:0000139">
    <property type="term" value="C:Golgi membrane"/>
    <property type="evidence" value="ECO:0007669"/>
    <property type="project" value="UniProtKB-SubCell"/>
</dbReference>
<comment type="similarity">
    <text evidence="2 17">Belongs to the glycosyltransferase 43 family.</text>
</comment>
<dbReference type="GeneID" id="116218975"/>
<evidence type="ECO:0000256" key="10">
    <source>
        <dbReference type="ARBA" id="ARBA00023211"/>
    </source>
</evidence>